<keyword evidence="6" id="KW-0804">Transcription</keyword>
<dbReference type="PROSITE" id="PS50280">
    <property type="entry name" value="SET"/>
    <property type="match status" value="1"/>
</dbReference>
<proteinExistence type="predicted"/>
<feature type="domain" description="C2H2-type" evidence="9">
    <location>
        <begin position="906"/>
        <end position="933"/>
    </location>
</feature>
<feature type="domain" description="C2H2-type" evidence="9">
    <location>
        <begin position="879"/>
        <end position="906"/>
    </location>
</feature>
<evidence type="ECO:0000259" key="9">
    <source>
        <dbReference type="PROSITE" id="PS50157"/>
    </source>
</evidence>
<feature type="region of interest" description="Disordered" evidence="8">
    <location>
        <begin position="1135"/>
        <end position="1163"/>
    </location>
</feature>
<keyword evidence="3 7" id="KW-0863">Zinc-finger</keyword>
<dbReference type="FunFam" id="3.30.160.60:FF:000100">
    <property type="entry name" value="Zinc finger 45-like"/>
    <property type="match status" value="1"/>
</dbReference>
<protein>
    <submittedName>
        <fullName evidence="11">(California timema) hypothetical protein</fullName>
    </submittedName>
</protein>
<dbReference type="Pfam" id="PF21549">
    <property type="entry name" value="PRDM2_PR"/>
    <property type="match status" value="1"/>
</dbReference>
<feature type="domain" description="C2H2-type" evidence="9">
    <location>
        <begin position="983"/>
        <end position="1010"/>
    </location>
</feature>
<dbReference type="GO" id="GO:0003676">
    <property type="term" value="F:nucleic acid binding"/>
    <property type="evidence" value="ECO:0007669"/>
    <property type="project" value="InterPro"/>
</dbReference>
<dbReference type="InterPro" id="IPR046341">
    <property type="entry name" value="SET_dom_sf"/>
</dbReference>
<keyword evidence="2" id="KW-0677">Repeat</keyword>
<dbReference type="GO" id="GO:0010468">
    <property type="term" value="P:regulation of gene expression"/>
    <property type="evidence" value="ECO:0007669"/>
    <property type="project" value="TreeGrafter"/>
</dbReference>
<feature type="domain" description="C2H2-type" evidence="9">
    <location>
        <begin position="1069"/>
        <end position="1097"/>
    </location>
</feature>
<dbReference type="SUPFAM" id="SSF57667">
    <property type="entry name" value="beta-beta-alpha zinc fingers"/>
    <property type="match status" value="7"/>
</dbReference>
<evidence type="ECO:0000259" key="10">
    <source>
        <dbReference type="PROSITE" id="PS50280"/>
    </source>
</evidence>
<dbReference type="GO" id="GO:0008270">
    <property type="term" value="F:zinc ion binding"/>
    <property type="evidence" value="ECO:0007669"/>
    <property type="project" value="UniProtKB-KW"/>
</dbReference>
<dbReference type="PROSITE" id="PS00028">
    <property type="entry name" value="ZINC_FINGER_C2H2_1"/>
    <property type="match status" value="10"/>
</dbReference>
<feature type="domain" description="C2H2-type" evidence="9">
    <location>
        <begin position="697"/>
        <end position="724"/>
    </location>
</feature>
<dbReference type="PANTHER" id="PTHR16515">
    <property type="entry name" value="PR DOMAIN ZINC FINGER PROTEIN"/>
    <property type="match status" value="1"/>
</dbReference>
<dbReference type="PROSITE" id="PS50157">
    <property type="entry name" value="ZINC_FINGER_C2H2_2"/>
    <property type="match status" value="10"/>
</dbReference>
<dbReference type="AlphaFoldDB" id="A0A7R9IWA9"/>
<evidence type="ECO:0000256" key="3">
    <source>
        <dbReference type="ARBA" id="ARBA00022771"/>
    </source>
</evidence>
<dbReference type="EMBL" id="OE179252">
    <property type="protein sequence ID" value="CAD7568176.1"/>
    <property type="molecule type" value="Genomic_DNA"/>
</dbReference>
<dbReference type="InterPro" id="IPR003604">
    <property type="entry name" value="Matrin/U1-like-C_Znf_C2H2"/>
</dbReference>
<dbReference type="GO" id="GO:0005634">
    <property type="term" value="C:nucleus"/>
    <property type="evidence" value="ECO:0007669"/>
    <property type="project" value="TreeGrafter"/>
</dbReference>
<evidence type="ECO:0000256" key="7">
    <source>
        <dbReference type="PROSITE-ProRule" id="PRU00042"/>
    </source>
</evidence>
<feature type="domain" description="SET" evidence="10">
    <location>
        <begin position="50"/>
        <end position="174"/>
    </location>
</feature>
<dbReference type="Gene3D" id="3.30.160.60">
    <property type="entry name" value="Classic Zinc Finger"/>
    <property type="match status" value="7"/>
</dbReference>
<keyword evidence="4" id="KW-0862">Zinc</keyword>
<dbReference type="GO" id="GO:0008170">
    <property type="term" value="F:N-methyltransferase activity"/>
    <property type="evidence" value="ECO:0007669"/>
    <property type="project" value="UniProtKB-ARBA"/>
</dbReference>
<reference evidence="11" key="1">
    <citation type="submission" date="2020-11" db="EMBL/GenBank/DDBJ databases">
        <authorList>
            <person name="Tran Van P."/>
        </authorList>
    </citation>
    <scope>NUCLEOTIDE SEQUENCE</scope>
</reference>
<evidence type="ECO:0000256" key="6">
    <source>
        <dbReference type="ARBA" id="ARBA00023163"/>
    </source>
</evidence>
<organism evidence="11">
    <name type="scientific">Timema californicum</name>
    <name type="common">California timema</name>
    <name type="synonym">Walking stick</name>
    <dbReference type="NCBI Taxonomy" id="61474"/>
    <lineage>
        <taxon>Eukaryota</taxon>
        <taxon>Metazoa</taxon>
        <taxon>Ecdysozoa</taxon>
        <taxon>Arthropoda</taxon>
        <taxon>Hexapoda</taxon>
        <taxon>Insecta</taxon>
        <taxon>Pterygota</taxon>
        <taxon>Neoptera</taxon>
        <taxon>Polyneoptera</taxon>
        <taxon>Phasmatodea</taxon>
        <taxon>Timematodea</taxon>
        <taxon>Timematoidea</taxon>
        <taxon>Timematidae</taxon>
        <taxon>Timema</taxon>
    </lineage>
</organism>
<dbReference type="PANTHER" id="PTHR16515:SF58">
    <property type="entry name" value="ZINC FINGER PROTEIN 22"/>
    <property type="match status" value="1"/>
</dbReference>
<name>A0A7R9IWA9_TIMCA</name>
<dbReference type="InterPro" id="IPR036236">
    <property type="entry name" value="Znf_C2H2_sf"/>
</dbReference>
<evidence type="ECO:0000256" key="8">
    <source>
        <dbReference type="SAM" id="MobiDB-lite"/>
    </source>
</evidence>
<evidence type="ECO:0000256" key="5">
    <source>
        <dbReference type="ARBA" id="ARBA00023015"/>
    </source>
</evidence>
<feature type="domain" description="C2H2-type" evidence="9">
    <location>
        <begin position="587"/>
        <end position="614"/>
    </location>
</feature>
<keyword evidence="1" id="KW-0479">Metal-binding</keyword>
<dbReference type="GO" id="GO:0008276">
    <property type="term" value="F:protein methyltransferase activity"/>
    <property type="evidence" value="ECO:0007669"/>
    <property type="project" value="UniProtKB-ARBA"/>
</dbReference>
<evidence type="ECO:0000256" key="1">
    <source>
        <dbReference type="ARBA" id="ARBA00022723"/>
    </source>
</evidence>
<keyword evidence="5" id="KW-0805">Transcription regulation</keyword>
<accession>A0A7R9IWA9</accession>
<feature type="domain" description="C2H2-type" evidence="9">
    <location>
        <begin position="1013"/>
        <end position="1040"/>
    </location>
</feature>
<evidence type="ECO:0000256" key="4">
    <source>
        <dbReference type="ARBA" id="ARBA00022833"/>
    </source>
</evidence>
<dbReference type="InterPro" id="IPR013087">
    <property type="entry name" value="Znf_C2H2_type"/>
</dbReference>
<sequence>MYNQQLQFVIDGISQLSDEQDCYVCGQKHNTKCCGMLSHLQPIRWVRDTKTLSRARLTLPTNLEVQDNDGSTNVMSRVKVNKGTQFGPFQAPRSLHLPANSKFPLQVFEKSSKDVASSYYLDTSDEEQCNWMCLVAIANSPKSQNLICYQDKEEIMFIAMKDIQPNEHLLVYYAPYYAMKLGKTPFQMEVPTKMDKKKSQTMPDSKQRTNQKSRKNYQGMLLSREAMMKVVAELPAEKLGARKVQDQWCCKLCGYQEASVAVYAKHMRSHFKPLLRSTDKLYCHACRLQFSNEKAMLKHKVDCHGLTLKRPHLMEVLQGTQDPEGPRPTSYTTQDTCQALFPVPEQEQMFQNQSLSSLLQEGHNEALKSLLDQYQVPTQREMQFSEKTLPGDPKEPFGSPGFIPDLVDAANMDAVMEKSFNPSESSNILTNFDPRNEPSLGGLIGTGSKAEGTNSTSDVHVMIMLDQAKCDEVYGLSGGRDRGDCGLSYKMEGSGDSRDELRTPVGFGLIDGSDSASCDKTSNKLDLNGGQDALLSLVPHKDFSIGSDAVDKTQALSVALMDAVDGINQQAGTGTPVDQLSDKGPPFICDICDKEFLRVIYLYRHLRKHTGEFTCITCKMVFARKESLLTHSCFSKDLPPLTCPHCFKTFLIMKLLKKHLAKHTGKWTCKACKRIYSSKPALAQHKCSQAPHANKLALCPVCNKAFQKILWLQKHLRLHAETVPCDTCGKKVCLGPETDTHSAYCVQGKLLEAIGQACCPLCKITFSELEAYRQHVHMHTHPLKCEECGQRFKFNKGRRLHVCPGEPWVCDMCSESFTLANLTLHQASHGIPPHHCYECGRDYYRQENYLKCCVGPPRKVKMRETNNNKDTASTKSESCVCHVCGELFKTTSSLRLHISHHKEQQYSCEICPKRFYRKDVLQEHHFVHQEPKLANALVVWSQTAEDGEIEVRISFPCTICNKMLKSSKSLNTHMVWHLGKKRYSCSDCGREFFQKGNLLNHAEMHKDGHRALLECTFCSKSFINKNGFARHQLEHTQAHIYKCTHCSKSFIKKHMLTSHMRLSHSNHSFECPYCRMSIRHKTSFRRHLQSRHENVRDEWNTDMFWESFLSPPTQEQDTAEQDQVCEVLLTVPGVQLPGGEQDKKESALSHDSLQPPDPLLAMQDPPVSVCNTYILEDGTIIQPEGGEGDILLYVLDTNPTNQAF</sequence>
<evidence type="ECO:0000313" key="11">
    <source>
        <dbReference type="EMBL" id="CAD7568176.1"/>
    </source>
</evidence>
<dbReference type="Pfam" id="PF00096">
    <property type="entry name" value="zf-C2H2"/>
    <property type="match status" value="4"/>
</dbReference>
<feature type="domain" description="C2H2-type" evidence="9">
    <location>
        <begin position="1041"/>
        <end position="1072"/>
    </location>
</feature>
<gene>
    <name evidence="11" type="ORF">TCMB3V08_LOCUS947</name>
</gene>
<dbReference type="InterPro" id="IPR001214">
    <property type="entry name" value="SET_dom"/>
</dbReference>
<dbReference type="SMART" id="SM00451">
    <property type="entry name" value="ZnF_U1"/>
    <property type="match status" value="3"/>
</dbReference>
<evidence type="ECO:0000256" key="2">
    <source>
        <dbReference type="ARBA" id="ARBA00022737"/>
    </source>
</evidence>
<dbReference type="InterPro" id="IPR050331">
    <property type="entry name" value="Zinc_finger"/>
</dbReference>
<dbReference type="SMART" id="SM00355">
    <property type="entry name" value="ZnF_C2H2"/>
    <property type="match status" value="16"/>
</dbReference>
<dbReference type="GO" id="GO:0008757">
    <property type="term" value="F:S-adenosylmethionine-dependent methyltransferase activity"/>
    <property type="evidence" value="ECO:0007669"/>
    <property type="project" value="UniProtKB-ARBA"/>
</dbReference>
<feature type="domain" description="C2H2-type" evidence="9">
    <location>
        <begin position="955"/>
        <end position="982"/>
    </location>
</feature>
<feature type="domain" description="C2H2-type" evidence="9">
    <location>
        <begin position="641"/>
        <end position="668"/>
    </location>
</feature>
<dbReference type="Gene3D" id="2.170.270.10">
    <property type="entry name" value="SET domain"/>
    <property type="match status" value="1"/>
</dbReference>
<feature type="region of interest" description="Disordered" evidence="8">
    <location>
        <begin position="193"/>
        <end position="214"/>
    </location>
</feature>